<organism evidence="6 7">
    <name type="scientific">Paracoccus aurantius</name>
    <dbReference type="NCBI Taxonomy" id="3073814"/>
    <lineage>
        <taxon>Bacteria</taxon>
        <taxon>Pseudomonadati</taxon>
        <taxon>Pseudomonadota</taxon>
        <taxon>Alphaproteobacteria</taxon>
        <taxon>Rhodobacterales</taxon>
        <taxon>Paracoccaceae</taxon>
        <taxon>Paracoccus</taxon>
    </lineage>
</organism>
<dbReference type="PIRSF" id="PIRSF003085">
    <property type="entry name" value="CMAS"/>
    <property type="match status" value="1"/>
</dbReference>
<comment type="caution">
    <text evidence="6">The sequence shown here is derived from an EMBL/GenBank/DDBJ whole genome shotgun (WGS) entry which is preliminary data.</text>
</comment>
<name>A0ABU2HYN3_9RHOB</name>
<keyword evidence="7" id="KW-1185">Reference proteome</keyword>
<evidence type="ECO:0000256" key="2">
    <source>
        <dbReference type="ARBA" id="ARBA00022603"/>
    </source>
</evidence>
<evidence type="ECO:0000256" key="1">
    <source>
        <dbReference type="ARBA" id="ARBA00010815"/>
    </source>
</evidence>
<keyword evidence="5" id="KW-0443">Lipid metabolism</keyword>
<comment type="similarity">
    <text evidence="1">Belongs to the CFA/CMAS family.</text>
</comment>
<dbReference type="CDD" id="cd02440">
    <property type="entry name" value="AdoMet_MTases"/>
    <property type="match status" value="1"/>
</dbReference>
<evidence type="ECO:0000256" key="4">
    <source>
        <dbReference type="ARBA" id="ARBA00022691"/>
    </source>
</evidence>
<gene>
    <name evidence="6" type="ORF">RGQ15_21615</name>
</gene>
<accession>A0ABU2HYN3</accession>
<proteinExistence type="inferred from homology"/>
<dbReference type="Proteomes" id="UP001269144">
    <property type="component" value="Unassembled WGS sequence"/>
</dbReference>
<dbReference type="Pfam" id="PF02353">
    <property type="entry name" value="CMAS"/>
    <property type="match status" value="1"/>
</dbReference>
<dbReference type="SUPFAM" id="SSF53335">
    <property type="entry name" value="S-adenosyl-L-methionine-dependent methyltransferases"/>
    <property type="match status" value="1"/>
</dbReference>
<dbReference type="InterPro" id="IPR029063">
    <property type="entry name" value="SAM-dependent_MTases_sf"/>
</dbReference>
<keyword evidence="2 6" id="KW-0489">Methyltransferase</keyword>
<reference evidence="7" key="1">
    <citation type="submission" date="2023-07" db="EMBL/GenBank/DDBJ databases">
        <title>Paracoccus sp. MBLB3053 whole genome sequence.</title>
        <authorList>
            <person name="Hwang C.Y."/>
            <person name="Cho E.-S."/>
            <person name="Seo M.-J."/>
        </authorList>
    </citation>
    <scope>NUCLEOTIDE SEQUENCE [LARGE SCALE GENOMIC DNA]</scope>
    <source>
        <strain evidence="7">MBLB3053</strain>
    </source>
</reference>
<protein>
    <submittedName>
        <fullName evidence="6">Cyclopropane-fatty-acyl-phospholipid synthase family protein</fullName>
        <ecNumber evidence="6">2.1.1.-</ecNumber>
    </submittedName>
</protein>
<dbReference type="GO" id="GO:0032259">
    <property type="term" value="P:methylation"/>
    <property type="evidence" value="ECO:0007669"/>
    <property type="project" value="UniProtKB-KW"/>
</dbReference>
<evidence type="ECO:0000256" key="3">
    <source>
        <dbReference type="ARBA" id="ARBA00022679"/>
    </source>
</evidence>
<dbReference type="PANTHER" id="PTHR43667">
    <property type="entry name" value="CYCLOPROPANE-FATTY-ACYL-PHOSPHOLIPID SYNTHASE"/>
    <property type="match status" value="1"/>
</dbReference>
<evidence type="ECO:0000313" key="7">
    <source>
        <dbReference type="Proteomes" id="UP001269144"/>
    </source>
</evidence>
<evidence type="ECO:0000313" key="6">
    <source>
        <dbReference type="EMBL" id="MDS9470155.1"/>
    </source>
</evidence>
<dbReference type="RefSeq" id="WP_311162966.1">
    <property type="nucleotide sequence ID" value="NZ_JAVQLW010000005.1"/>
</dbReference>
<evidence type="ECO:0000256" key="5">
    <source>
        <dbReference type="ARBA" id="ARBA00023098"/>
    </source>
</evidence>
<dbReference type="Gene3D" id="3.40.50.150">
    <property type="entry name" value="Vaccinia Virus protein VP39"/>
    <property type="match status" value="1"/>
</dbReference>
<sequence>MFERQIQDEFLRSLQAISHGSLRLTTPDGVVHDFAGYRPGPQAVLEIRDWRMVPALAARGDVGLTEAYRDVWYDTPDLTGLLTFGLLNEASLDRFIYGGRLNRLAMRVLYLLNRNSRAGSRRNISSHYDLGNEFYRLWLDETMTYSSAIFGPDDDLAAAQGRKYDRILDGLGAGSGRLLEIGCGWGGFAERALQRGDFAAKGLTLSVEQASYARNRLGDTAEIALQDYRDETGRFDHVVSIEMFEAVGERFWPVYFRKLGQVLSDRGRAMIQTITLADRYFDRYRKGGDMVRSFIFPGGMLPSPARFRAEAEKAGLRIEEAHGFGLDYARTLSLWLDRFDARRAEILAMGFDEAFIRIWRFYLSACAASFSVGRTDVVQYRLAHAEAASGYRPRR</sequence>
<dbReference type="InterPro" id="IPR003333">
    <property type="entry name" value="CMAS"/>
</dbReference>
<dbReference type="InterPro" id="IPR050723">
    <property type="entry name" value="CFA/CMAS"/>
</dbReference>
<dbReference type="PANTHER" id="PTHR43667:SF2">
    <property type="entry name" value="FATTY ACID C-METHYL TRANSFERASE"/>
    <property type="match status" value="1"/>
</dbReference>
<dbReference type="EC" id="2.1.1.-" evidence="6"/>
<dbReference type="GO" id="GO:0008168">
    <property type="term" value="F:methyltransferase activity"/>
    <property type="evidence" value="ECO:0007669"/>
    <property type="project" value="UniProtKB-KW"/>
</dbReference>
<dbReference type="EMBL" id="JAVQLW010000005">
    <property type="protein sequence ID" value="MDS9470155.1"/>
    <property type="molecule type" value="Genomic_DNA"/>
</dbReference>
<keyword evidence="3 6" id="KW-0808">Transferase</keyword>
<keyword evidence="4" id="KW-0949">S-adenosyl-L-methionine</keyword>